<dbReference type="Proteomes" id="UP000054047">
    <property type="component" value="Unassembled WGS sequence"/>
</dbReference>
<organism evidence="1 2">
    <name type="scientific">Ancylostoma duodenale</name>
    <dbReference type="NCBI Taxonomy" id="51022"/>
    <lineage>
        <taxon>Eukaryota</taxon>
        <taxon>Metazoa</taxon>
        <taxon>Ecdysozoa</taxon>
        <taxon>Nematoda</taxon>
        <taxon>Chromadorea</taxon>
        <taxon>Rhabditida</taxon>
        <taxon>Rhabditina</taxon>
        <taxon>Rhabditomorpha</taxon>
        <taxon>Strongyloidea</taxon>
        <taxon>Ancylostomatidae</taxon>
        <taxon>Ancylostomatinae</taxon>
        <taxon>Ancylostoma</taxon>
    </lineage>
</organism>
<proteinExistence type="predicted"/>
<dbReference type="OrthoDB" id="5874107at2759"/>
<evidence type="ECO:0000313" key="2">
    <source>
        <dbReference type="Proteomes" id="UP000054047"/>
    </source>
</evidence>
<dbReference type="AlphaFoldDB" id="A0A0C2H478"/>
<accession>A0A0C2H478</accession>
<keyword evidence="2" id="KW-1185">Reference proteome</keyword>
<name>A0A0C2H478_9BILA</name>
<dbReference type="EMBL" id="KN727158">
    <property type="protein sequence ID" value="KIH66339.1"/>
    <property type="molecule type" value="Genomic_DNA"/>
</dbReference>
<evidence type="ECO:0000313" key="1">
    <source>
        <dbReference type="EMBL" id="KIH66339.1"/>
    </source>
</evidence>
<protein>
    <submittedName>
        <fullName evidence="1">Uncharacterized protein</fullName>
    </submittedName>
</protein>
<reference evidence="1 2" key="1">
    <citation type="submission" date="2013-12" db="EMBL/GenBank/DDBJ databases">
        <title>Draft genome of the parsitic nematode Ancylostoma duodenale.</title>
        <authorList>
            <person name="Mitreva M."/>
        </authorList>
    </citation>
    <scope>NUCLEOTIDE SEQUENCE [LARGE SCALE GENOMIC DNA]</scope>
    <source>
        <strain evidence="1 2">Zhejiang</strain>
    </source>
</reference>
<sequence length="70" mass="7758">MTCCDCDYNIIAFDVGAPGRAGDARVFRDSDIKRWIAQNEHLFPETRELGSEDRFSTISSQTAESAKISG</sequence>
<gene>
    <name evidence="1" type="ORF">ANCDUO_03332</name>
</gene>